<proteinExistence type="predicted"/>
<reference evidence="1 2" key="1">
    <citation type="submission" date="2020-08" db="EMBL/GenBank/DDBJ databases">
        <title>Genomic Encyclopedia of Type Strains, Phase IV (KMG-IV): sequencing the most valuable type-strain genomes for metagenomic binning, comparative biology and taxonomic classification.</title>
        <authorList>
            <person name="Goeker M."/>
        </authorList>
    </citation>
    <scope>NUCLEOTIDE SEQUENCE [LARGE SCALE GENOMIC DNA]</scope>
    <source>
        <strain evidence="1 2">DSM 5686</strain>
    </source>
</reference>
<dbReference type="Proteomes" id="UP000565455">
    <property type="component" value="Unassembled WGS sequence"/>
</dbReference>
<organism evidence="1 2">
    <name type="scientific">Methylobacterium fujisawaense</name>
    <dbReference type="NCBI Taxonomy" id="107400"/>
    <lineage>
        <taxon>Bacteria</taxon>
        <taxon>Pseudomonadati</taxon>
        <taxon>Pseudomonadota</taxon>
        <taxon>Alphaproteobacteria</taxon>
        <taxon>Hyphomicrobiales</taxon>
        <taxon>Methylobacteriaceae</taxon>
        <taxon>Methylobacterium</taxon>
    </lineage>
</organism>
<name>A0ABR6D6F8_9HYPH</name>
<evidence type="ECO:0000313" key="1">
    <source>
        <dbReference type="EMBL" id="MBA9061676.1"/>
    </source>
</evidence>
<dbReference type="EMBL" id="JACJIM010000002">
    <property type="protein sequence ID" value="MBA9061676.1"/>
    <property type="molecule type" value="Genomic_DNA"/>
</dbReference>
<comment type="caution">
    <text evidence="1">The sequence shown here is derived from an EMBL/GenBank/DDBJ whole genome shotgun (WGS) entry which is preliminary data.</text>
</comment>
<evidence type="ECO:0000313" key="2">
    <source>
        <dbReference type="Proteomes" id="UP000565455"/>
    </source>
</evidence>
<keyword evidence="2" id="KW-1185">Reference proteome</keyword>
<protein>
    <recommendedName>
        <fullName evidence="3">Oxidoreductase</fullName>
    </recommendedName>
</protein>
<evidence type="ECO:0008006" key="3">
    <source>
        <dbReference type="Google" id="ProtNLM"/>
    </source>
</evidence>
<accession>A0ABR6D6F8</accession>
<dbReference type="GeneID" id="96602796"/>
<gene>
    <name evidence="1" type="ORF">GGQ91_001053</name>
</gene>
<dbReference type="RefSeq" id="WP_182591520.1">
    <property type="nucleotide sequence ID" value="NZ_JACJIM010000002.1"/>
</dbReference>
<sequence>MGIFDAAALAALAGETITAEVLAFFDFRDAPQRVHAGFGTLRAGGHDWQGLGGLGSVSDIESAVGGIAPVVTFTLAGVGPEIARDVIDARTAVKGRDCRVYLQLYGADLAPLGGLYTLYRGVMDRLTHTAAGPDAWTAQLTAETRFSRRGLPPFGNLTDADQQRRHPGDAGLFDIAQMINRRRPWNPEIPETNS</sequence>